<evidence type="ECO:0000313" key="2">
    <source>
        <dbReference type="Proteomes" id="UP000008558"/>
    </source>
</evidence>
<name>A9NFF9_ACHLI</name>
<dbReference type="KEGG" id="acl:ACL_0470"/>
<dbReference type="Proteomes" id="UP000008558">
    <property type="component" value="Chromosome"/>
</dbReference>
<sequence>MINMTVKEFLDKEKPNKYIITDRMRTPFKEEQLKWLDLSDIEVRTTDILADGTVRIHSDYMPDAC</sequence>
<dbReference type="STRING" id="441768.ACL_0470"/>
<gene>
    <name evidence="1" type="ordered locus">ACL_0470</name>
</gene>
<protein>
    <submittedName>
        <fullName evidence="1">Uncharacterized protein</fullName>
    </submittedName>
</protein>
<keyword evidence="2" id="KW-1185">Reference proteome</keyword>
<organism evidence="1 2">
    <name type="scientific">Acholeplasma laidlawii (strain PG-8A)</name>
    <dbReference type="NCBI Taxonomy" id="441768"/>
    <lineage>
        <taxon>Bacteria</taxon>
        <taxon>Bacillati</taxon>
        <taxon>Mycoplasmatota</taxon>
        <taxon>Mollicutes</taxon>
        <taxon>Acholeplasmatales</taxon>
        <taxon>Acholeplasmataceae</taxon>
        <taxon>Acholeplasma</taxon>
    </lineage>
</organism>
<accession>A9NFF9</accession>
<evidence type="ECO:0000313" key="1">
    <source>
        <dbReference type="EMBL" id="ABX81089.1"/>
    </source>
</evidence>
<proteinExistence type="predicted"/>
<reference evidence="1 2" key="1">
    <citation type="journal article" date="2011" name="J. Bacteriol.">
        <title>Complete genome and proteome of Acholeplasma laidlawii.</title>
        <authorList>
            <person name="Lazarev V.N."/>
            <person name="Levitskii S.A."/>
            <person name="Basovskii Y.I."/>
            <person name="Chukin M.M."/>
            <person name="Akopian T.A."/>
            <person name="Vereshchagin V.V."/>
            <person name="Kostrjukova E.S."/>
            <person name="Kovaleva G.Y."/>
            <person name="Kazanov M.D."/>
            <person name="Malko D.B."/>
            <person name="Vitreschak A.G."/>
            <person name="Sernova N.V."/>
            <person name="Gelfand M.S."/>
            <person name="Demina I.A."/>
            <person name="Serebryakova M.V."/>
            <person name="Galyamina M.A."/>
            <person name="Vtyurin N.N."/>
            <person name="Rogov S.I."/>
            <person name="Alexeev D.G."/>
            <person name="Ladygina V.G."/>
            <person name="Govorun V.M."/>
        </authorList>
    </citation>
    <scope>NUCLEOTIDE SEQUENCE [LARGE SCALE GENOMIC DNA]</scope>
    <source>
        <strain evidence="1 2">PG-8A</strain>
    </source>
</reference>
<dbReference type="EMBL" id="CP000896">
    <property type="protein sequence ID" value="ABX81089.1"/>
    <property type="molecule type" value="Genomic_DNA"/>
</dbReference>
<dbReference type="AlphaFoldDB" id="A9NFF9"/>
<dbReference type="HOGENOM" id="CLU_2893510_0_0_14"/>